<dbReference type="EMBL" id="JWIO01000034">
    <property type="protein sequence ID" value="KLL10379.1"/>
    <property type="molecule type" value="Genomic_DNA"/>
</dbReference>
<keyword evidence="3" id="KW-1185">Reference proteome</keyword>
<evidence type="ECO:0000313" key="2">
    <source>
        <dbReference type="EMBL" id="KLL10379.1"/>
    </source>
</evidence>
<proteinExistence type="predicted"/>
<dbReference type="Gene3D" id="1.10.1780.10">
    <property type="entry name" value="Clp, N-terminal domain"/>
    <property type="match status" value="1"/>
</dbReference>
<evidence type="ECO:0000259" key="1">
    <source>
        <dbReference type="Pfam" id="PF02861"/>
    </source>
</evidence>
<accession>A0ABR5F0Z3</accession>
<dbReference type="Pfam" id="PF02861">
    <property type="entry name" value="Clp_N"/>
    <property type="match status" value="1"/>
</dbReference>
<organism evidence="2 3">
    <name type="scientific">Protofrankia coriariae</name>
    <dbReference type="NCBI Taxonomy" id="1562887"/>
    <lineage>
        <taxon>Bacteria</taxon>
        <taxon>Bacillati</taxon>
        <taxon>Actinomycetota</taxon>
        <taxon>Actinomycetes</taxon>
        <taxon>Frankiales</taxon>
        <taxon>Frankiaceae</taxon>
        <taxon>Protofrankia</taxon>
    </lineage>
</organism>
<dbReference type="Proteomes" id="UP000035425">
    <property type="component" value="Unassembled WGS sequence"/>
</dbReference>
<name>A0ABR5F0Z3_9ACTN</name>
<comment type="caution">
    <text evidence="2">The sequence shown here is derived from an EMBL/GenBank/DDBJ whole genome shotgun (WGS) entry which is preliminary data.</text>
</comment>
<gene>
    <name evidence="2" type="ORF">FrCorBMG51_18450</name>
</gene>
<dbReference type="SUPFAM" id="SSF81923">
    <property type="entry name" value="Double Clp-N motif"/>
    <property type="match status" value="1"/>
</dbReference>
<sequence>MTSSPSSTSLSPASFDVPFQVETTGRRAAVRFLDRDPMDGPRTSRSRHATGVPRRRALRDSCRYIGTEHILLALLEREDGDGALSGLGVDRAAVEVQLATALAVIVAGGKA</sequence>
<evidence type="ECO:0000313" key="3">
    <source>
        <dbReference type="Proteomes" id="UP000035425"/>
    </source>
</evidence>
<feature type="domain" description="Clp R" evidence="1">
    <location>
        <begin position="55"/>
        <end position="103"/>
    </location>
</feature>
<dbReference type="InterPro" id="IPR036628">
    <property type="entry name" value="Clp_N_dom_sf"/>
</dbReference>
<protein>
    <recommendedName>
        <fullName evidence="1">Clp R domain-containing protein</fullName>
    </recommendedName>
</protein>
<dbReference type="InterPro" id="IPR004176">
    <property type="entry name" value="Clp_R_N"/>
</dbReference>
<dbReference type="RefSeq" id="WP_047224293.1">
    <property type="nucleotide sequence ID" value="NZ_JWIO01000034.1"/>
</dbReference>
<reference evidence="2 3" key="1">
    <citation type="submission" date="2014-12" db="EMBL/GenBank/DDBJ databases">
        <title>Frankia sp. BMG5.1 draft genome.</title>
        <authorList>
            <person name="Gtari M."/>
            <person name="Ghodhbane-Gtari F."/>
            <person name="Nouioui I."/>
            <person name="Ktari A."/>
            <person name="Hezbri K."/>
            <person name="Mimouni W."/>
            <person name="Sbissi I."/>
            <person name="Ayari A."/>
            <person name="Yamanaka T."/>
            <person name="Normand P."/>
            <person name="Tisa L.S."/>
            <person name="Boudabous A."/>
        </authorList>
    </citation>
    <scope>NUCLEOTIDE SEQUENCE [LARGE SCALE GENOMIC DNA]</scope>
    <source>
        <strain evidence="2 3">BMG5.1</strain>
    </source>
</reference>